<gene>
    <name evidence="2" type="ORF">PV662_01950</name>
</gene>
<proteinExistence type="inferred from homology"/>
<keyword evidence="3" id="KW-1185">Reference proteome</keyword>
<comment type="similarity">
    <text evidence="1">Belongs to the glycosyl hydrolase 46 family.</text>
</comment>
<dbReference type="PROSITE" id="PS60000">
    <property type="entry name" value="CHITOSANASE_46_80"/>
    <property type="match status" value="1"/>
</dbReference>
<dbReference type="EC" id="3.2.1.132" evidence="1"/>
<dbReference type="InterPro" id="IPR006311">
    <property type="entry name" value="TAT_signal"/>
</dbReference>
<evidence type="ECO:0000313" key="2">
    <source>
        <dbReference type="EMBL" id="MDX3698537.1"/>
    </source>
</evidence>
<dbReference type="InterPro" id="IPR023346">
    <property type="entry name" value="Lysozyme-like_dom_sf"/>
</dbReference>
<dbReference type="CDD" id="cd00978">
    <property type="entry name" value="chitosanase_GH46"/>
    <property type="match status" value="1"/>
</dbReference>
<dbReference type="SUPFAM" id="SSF53955">
    <property type="entry name" value="Lysozyme-like"/>
    <property type="match status" value="1"/>
</dbReference>
<dbReference type="Gene3D" id="1.20.141.10">
    <property type="entry name" value="Chitosanase, subunit A, domain 1"/>
    <property type="match status" value="1"/>
</dbReference>
<comment type="catalytic activity">
    <reaction evidence="1">
        <text>Endohydrolysis of beta-(1-&gt;4)-linkages between D-glucosamine residues in a partly acetylated chitosan.</text>
        <dbReference type="EC" id="3.2.1.132"/>
    </reaction>
</comment>
<keyword evidence="1" id="KW-0964">Secreted</keyword>
<keyword evidence="1" id="KW-0378">Hydrolase</keyword>
<organism evidence="2 3">
    <name type="scientific">Streptomyces europaeiscabiei</name>
    <dbReference type="NCBI Taxonomy" id="146819"/>
    <lineage>
        <taxon>Bacteria</taxon>
        <taxon>Bacillati</taxon>
        <taxon>Actinomycetota</taxon>
        <taxon>Actinomycetes</taxon>
        <taxon>Kitasatosporales</taxon>
        <taxon>Streptomycetaceae</taxon>
        <taxon>Streptomyces</taxon>
    </lineage>
</organism>
<comment type="subcellular location">
    <subcellularLocation>
        <location evidence="1">Secreted</location>
    </subcellularLocation>
</comment>
<comment type="caution">
    <text evidence="2">The sequence shown here is derived from an EMBL/GenBank/DDBJ whole genome shotgun (WGS) entry which is preliminary data.</text>
</comment>
<dbReference type="Proteomes" id="UP001271274">
    <property type="component" value="Unassembled WGS sequence"/>
</dbReference>
<dbReference type="EMBL" id="JARAYU010000001">
    <property type="protein sequence ID" value="MDX3698537.1"/>
    <property type="molecule type" value="Genomic_DNA"/>
</dbReference>
<protein>
    <recommendedName>
        <fullName evidence="1">Chitosanase</fullName>
        <ecNumber evidence="1">3.2.1.132</ecNumber>
    </recommendedName>
</protein>
<comment type="function">
    <text evidence="1">Aids in the defense against invading fungal pathogens by degrading their cell wall chitosan.</text>
</comment>
<evidence type="ECO:0000313" key="3">
    <source>
        <dbReference type="Proteomes" id="UP001271274"/>
    </source>
</evidence>
<dbReference type="InterPro" id="IPR000400">
    <property type="entry name" value="Glyco_hydro_46"/>
</dbReference>
<accession>A0ABU4N8L5</accession>
<dbReference type="Gene3D" id="3.30.386.10">
    <property type="entry name" value="Chitosanase, subunit A, domain 2"/>
    <property type="match status" value="1"/>
</dbReference>
<dbReference type="InterPro" id="IPR023099">
    <property type="entry name" value="Glyco_hydro_46_N"/>
</dbReference>
<keyword evidence="1" id="KW-0326">Glycosidase</keyword>
<reference evidence="2 3" key="1">
    <citation type="journal article" date="2023" name="Microb. Genom.">
        <title>Mesoterricola silvestris gen. nov., sp. nov., Mesoterricola sediminis sp. nov., Geothrix oryzae sp. nov., Geothrix edaphica sp. nov., Geothrix rubra sp. nov., and Geothrix limicola sp. nov., six novel members of Acidobacteriota isolated from soils.</title>
        <authorList>
            <person name="Weisberg A.J."/>
            <person name="Pearce E."/>
            <person name="Kramer C.G."/>
            <person name="Chang J.H."/>
            <person name="Clarke C.R."/>
        </authorList>
    </citation>
    <scope>NUCLEOTIDE SEQUENCE [LARGE SCALE GENOMIC DNA]</scope>
    <source>
        <strain evidence="2 3">ID09-01A</strain>
    </source>
</reference>
<sequence>MPPARAASPSPASHRPTSRRLLLTALGASLLAVPALAYRAADAATAAGTATDTAADTGLDDPAKKDIAMRLVSSAENSSLEWEEQYDYVEDIGDGRGYTGGIIGFCSGTSDMLALVELYTERVADNPLADYAPALRAVNGTDSHEGLDPGFPDAWREAAATAAFRTAQRDERDRVYFDPAVARAKEDGLGALGQFVYYDAMVMHGPGTDALSFGGIRGRALLQAASPTEGGDETGFLHAFLDARVWAMEQEEAHSDVSRVGTAQRVFLAAGNLALDPPLNWRVYGDSYTLS</sequence>
<dbReference type="PIRSF" id="PIRSF036551">
    <property type="entry name" value="Chitosanase"/>
    <property type="match status" value="1"/>
</dbReference>
<name>A0ABU4N8L5_9ACTN</name>
<dbReference type="Pfam" id="PF01374">
    <property type="entry name" value="Glyco_hydro_46"/>
    <property type="match status" value="1"/>
</dbReference>
<dbReference type="PROSITE" id="PS51318">
    <property type="entry name" value="TAT"/>
    <property type="match status" value="1"/>
</dbReference>
<evidence type="ECO:0000256" key="1">
    <source>
        <dbReference type="PIRNR" id="PIRNR036551"/>
    </source>
</evidence>